<evidence type="ECO:0000313" key="3">
    <source>
        <dbReference type="EMBL" id="CAL5139345.1"/>
    </source>
</evidence>
<evidence type="ECO:0008006" key="5">
    <source>
        <dbReference type="Google" id="ProtNLM"/>
    </source>
</evidence>
<organism evidence="3 4">
    <name type="scientific">Calicophoron daubneyi</name>
    <name type="common">Rumen fluke</name>
    <name type="synonym">Paramphistomum daubneyi</name>
    <dbReference type="NCBI Taxonomy" id="300641"/>
    <lineage>
        <taxon>Eukaryota</taxon>
        <taxon>Metazoa</taxon>
        <taxon>Spiralia</taxon>
        <taxon>Lophotrochozoa</taxon>
        <taxon>Platyhelminthes</taxon>
        <taxon>Trematoda</taxon>
        <taxon>Digenea</taxon>
        <taxon>Plagiorchiida</taxon>
        <taxon>Pronocephalata</taxon>
        <taxon>Paramphistomoidea</taxon>
        <taxon>Paramphistomidae</taxon>
        <taxon>Calicophoron</taxon>
    </lineage>
</organism>
<dbReference type="InterPro" id="IPR029090">
    <property type="entry name" value="DUF4659"/>
</dbReference>
<reference evidence="3" key="1">
    <citation type="submission" date="2024-06" db="EMBL/GenBank/DDBJ databases">
        <authorList>
            <person name="Liu X."/>
            <person name="Lenzi L."/>
            <person name="Haldenby T S."/>
            <person name="Uol C."/>
        </authorList>
    </citation>
    <scope>NUCLEOTIDE SEQUENCE</scope>
</reference>
<gene>
    <name evidence="3" type="ORF">CDAUBV1_LOCUS14370</name>
</gene>
<dbReference type="PANTHER" id="PTHR33663">
    <property type="entry name" value="COILED-COIL DOMAIN-CONTAINING PROTEIN 177"/>
    <property type="match status" value="1"/>
</dbReference>
<feature type="compositionally biased region" description="Polar residues" evidence="2">
    <location>
        <begin position="94"/>
        <end position="111"/>
    </location>
</feature>
<accession>A0AAV2TRE8</accession>
<dbReference type="Proteomes" id="UP001497525">
    <property type="component" value="Unassembled WGS sequence"/>
</dbReference>
<dbReference type="AlphaFoldDB" id="A0AAV2TRE8"/>
<dbReference type="EMBL" id="CAXLJL010000600">
    <property type="protein sequence ID" value="CAL5139345.1"/>
    <property type="molecule type" value="Genomic_DNA"/>
</dbReference>
<name>A0AAV2TRE8_CALDB</name>
<comment type="caution">
    <text evidence="3">The sequence shown here is derived from an EMBL/GenBank/DDBJ whole genome shotgun (WGS) entry which is preliminary data.</text>
</comment>
<sequence length="454" mass="53280">MNANAAAPNIDLYNFEDPQFEDSRYVLTSPRSLEACARLNIRPIDLLPKSKGDFIASHKYIPQSKVEALYKDFEGSRKDKIAKARMERSRITNRINSCIDRQSRQSNGDTKSTSEDTERVVRARSSLGPRTTKEASRTLGAKLRPRRVQSTDKRLGSDCRDSFSGHYREVLRKLPPNEAKRLQLAHKQCMRLSSKIGKQQVAETLGRLNNDLIITGHKARSEGGERQCQSACHSPTQETPLKRWRSNSSLAKERDFWIRRRELEFLADETALRKIREMDEKDRRVREQKEIIQKQRENQLIAAHRERELRLSQAHERRKELDVMLDSYRKQLQELREETQQRARERASMRLAEEQRRLANERLQRETVARERANQIRMREEEWRKSAEHTQKQKDEYIQHVLAEREARIQESRALALASEKLRREMLRAYDLDSFDKKAQQVALINDLGLGARM</sequence>
<protein>
    <recommendedName>
        <fullName evidence="5">Coiled-coil domain-containing protein 177</fullName>
    </recommendedName>
</protein>
<keyword evidence="1" id="KW-0175">Coiled coil</keyword>
<feature type="region of interest" description="Disordered" evidence="2">
    <location>
        <begin position="94"/>
        <end position="138"/>
    </location>
</feature>
<feature type="coiled-coil region" evidence="1">
    <location>
        <begin position="278"/>
        <end position="371"/>
    </location>
</feature>
<evidence type="ECO:0000313" key="4">
    <source>
        <dbReference type="Proteomes" id="UP001497525"/>
    </source>
</evidence>
<proteinExistence type="predicted"/>
<feature type="compositionally biased region" description="Basic and acidic residues" evidence="2">
    <location>
        <begin position="112"/>
        <end position="121"/>
    </location>
</feature>
<evidence type="ECO:0000256" key="2">
    <source>
        <dbReference type="SAM" id="MobiDB-lite"/>
    </source>
</evidence>
<evidence type="ECO:0000256" key="1">
    <source>
        <dbReference type="SAM" id="Coils"/>
    </source>
</evidence>
<dbReference type="PANTHER" id="PTHR33663:SF2">
    <property type="entry name" value="COILED-COIL DOMAIN-CONTAINING PROTEIN 177"/>
    <property type="match status" value="1"/>
</dbReference>